<keyword evidence="1" id="KW-0812">Transmembrane</keyword>
<gene>
    <name evidence="2" type="ORF">FPV09_04270</name>
</gene>
<feature type="transmembrane region" description="Helical" evidence="1">
    <location>
        <begin position="7"/>
        <end position="29"/>
    </location>
</feature>
<accession>A0A5C0SL12</accession>
<dbReference type="Proteomes" id="UP000322631">
    <property type="component" value="Chromosome"/>
</dbReference>
<proteinExistence type="predicted"/>
<name>A0A5C0SL12_9EURY</name>
<keyword evidence="1" id="KW-1133">Transmembrane helix</keyword>
<keyword evidence="3" id="KW-1185">Reference proteome</keyword>
<evidence type="ECO:0000313" key="2">
    <source>
        <dbReference type="EMBL" id="QEK14447.1"/>
    </source>
</evidence>
<dbReference type="AlphaFoldDB" id="A0A5C0SL12"/>
<organism evidence="2 3">
    <name type="scientific">Thermococcus aciditolerans</name>
    <dbReference type="NCBI Taxonomy" id="2598455"/>
    <lineage>
        <taxon>Archaea</taxon>
        <taxon>Methanobacteriati</taxon>
        <taxon>Methanobacteriota</taxon>
        <taxon>Thermococci</taxon>
        <taxon>Thermococcales</taxon>
        <taxon>Thermococcaceae</taxon>
        <taxon>Thermococcus</taxon>
    </lineage>
</organism>
<dbReference type="EMBL" id="CP041932">
    <property type="protein sequence ID" value="QEK14447.1"/>
    <property type="molecule type" value="Genomic_DNA"/>
</dbReference>
<dbReference type="GeneID" id="41609043"/>
<sequence>MQRIPRDLLALLFIAYLFVWLVFFVTGSFKGAPLLAILGVLHIVFLIFAGFIVVFYLLAPLDDINWKRR</sequence>
<feature type="transmembrane region" description="Helical" evidence="1">
    <location>
        <begin position="35"/>
        <end position="59"/>
    </location>
</feature>
<evidence type="ECO:0000313" key="3">
    <source>
        <dbReference type="Proteomes" id="UP000322631"/>
    </source>
</evidence>
<keyword evidence="1" id="KW-0472">Membrane</keyword>
<dbReference type="RefSeq" id="WP_148882496.1">
    <property type="nucleotide sequence ID" value="NZ_CP041932.1"/>
</dbReference>
<evidence type="ECO:0000256" key="1">
    <source>
        <dbReference type="SAM" id="Phobius"/>
    </source>
</evidence>
<reference evidence="2 3" key="1">
    <citation type="submission" date="2019-07" db="EMBL/GenBank/DDBJ databases">
        <title>Complete genome of Thermococcus acidophilus.</title>
        <authorList>
            <person name="Li X."/>
        </authorList>
    </citation>
    <scope>NUCLEOTIDE SEQUENCE [LARGE SCALE GENOMIC DNA]</scope>
    <source>
        <strain evidence="2 3">SY113</strain>
    </source>
</reference>
<dbReference type="KEGG" id="them:FPV09_04270"/>
<protein>
    <submittedName>
        <fullName evidence="2">Uncharacterized protein</fullName>
    </submittedName>
</protein>